<organism evidence="2 3">
    <name type="scientific">Fodinicola feengrottensis</name>
    <dbReference type="NCBI Taxonomy" id="435914"/>
    <lineage>
        <taxon>Bacteria</taxon>
        <taxon>Bacillati</taxon>
        <taxon>Actinomycetota</taxon>
        <taxon>Actinomycetes</taxon>
        <taxon>Mycobacteriales</taxon>
        <taxon>Fodinicola</taxon>
    </lineage>
</organism>
<feature type="region of interest" description="Disordered" evidence="1">
    <location>
        <begin position="220"/>
        <end position="241"/>
    </location>
</feature>
<evidence type="ECO:0000256" key="1">
    <source>
        <dbReference type="SAM" id="MobiDB-lite"/>
    </source>
</evidence>
<keyword evidence="3" id="KW-1185">Reference proteome</keyword>
<comment type="caution">
    <text evidence="2">The sequence shown here is derived from an EMBL/GenBank/DDBJ whole genome shotgun (WGS) entry which is preliminary data.</text>
</comment>
<protein>
    <submittedName>
        <fullName evidence="2">Uncharacterized protein</fullName>
    </submittedName>
</protein>
<feature type="compositionally biased region" description="Low complexity" evidence="1">
    <location>
        <begin position="255"/>
        <end position="276"/>
    </location>
</feature>
<evidence type="ECO:0000313" key="3">
    <source>
        <dbReference type="Proteomes" id="UP001500618"/>
    </source>
</evidence>
<accession>A0ABP4TWZ2</accession>
<proteinExistence type="predicted"/>
<dbReference type="Proteomes" id="UP001500618">
    <property type="component" value="Unassembled WGS sequence"/>
</dbReference>
<sequence length="288" mass="31659">MGYPDTQTALQRADELEADVVSAWPRAWRDLDLVRLEDSGHWPKWCLLPIARGAARVVAQPAADFDGRNAPPPPVGAVAAYYSWRFARTVYTLEPRLVDQLWTSARADLPTLDRFMNLPEWCVHVTGLREHLGADAAYAHLEYNFRSDRPELRLLIDFGQGGLERLLPVTVRLDEVSLASALADYGEVASAVGTVSPSFERTMSGLLSVIDFIASPDARLTNGDQSGRRPERTGRPIRPRTTWYVSEAGSVPPVSAGYVPPAPSVSAPNSDAAPAAGWRLFRGRKQAR</sequence>
<evidence type="ECO:0000313" key="2">
    <source>
        <dbReference type="EMBL" id="GAA1694396.1"/>
    </source>
</evidence>
<dbReference type="EMBL" id="BAAANY010000020">
    <property type="protein sequence ID" value="GAA1694396.1"/>
    <property type="molecule type" value="Genomic_DNA"/>
</dbReference>
<gene>
    <name evidence="2" type="ORF">GCM10009765_49580</name>
</gene>
<name>A0ABP4TWZ2_9ACTN</name>
<feature type="region of interest" description="Disordered" evidence="1">
    <location>
        <begin position="255"/>
        <end position="288"/>
    </location>
</feature>
<reference evidence="3" key="1">
    <citation type="journal article" date="2019" name="Int. J. Syst. Evol. Microbiol.">
        <title>The Global Catalogue of Microorganisms (GCM) 10K type strain sequencing project: providing services to taxonomists for standard genome sequencing and annotation.</title>
        <authorList>
            <consortium name="The Broad Institute Genomics Platform"/>
            <consortium name="The Broad Institute Genome Sequencing Center for Infectious Disease"/>
            <person name="Wu L."/>
            <person name="Ma J."/>
        </authorList>
    </citation>
    <scope>NUCLEOTIDE SEQUENCE [LARGE SCALE GENOMIC DNA]</scope>
    <source>
        <strain evidence="3">JCM 14718</strain>
    </source>
</reference>